<evidence type="ECO:0000313" key="1">
    <source>
        <dbReference type="EMBL" id="GAG32544.1"/>
    </source>
</evidence>
<accession>X0WNK7</accession>
<dbReference type="AlphaFoldDB" id="X0WNK7"/>
<feature type="non-terminal residue" evidence="1">
    <location>
        <position position="1"/>
    </location>
</feature>
<organism evidence="1">
    <name type="scientific">marine sediment metagenome</name>
    <dbReference type="NCBI Taxonomy" id="412755"/>
    <lineage>
        <taxon>unclassified sequences</taxon>
        <taxon>metagenomes</taxon>
        <taxon>ecological metagenomes</taxon>
    </lineage>
</organism>
<comment type="caution">
    <text evidence="1">The sequence shown here is derived from an EMBL/GenBank/DDBJ whole genome shotgun (WGS) entry which is preliminary data.</text>
</comment>
<reference evidence="1" key="1">
    <citation type="journal article" date="2014" name="Front. Microbiol.">
        <title>High frequency of phylogenetically diverse reductive dehalogenase-homologous genes in deep subseafloor sedimentary metagenomes.</title>
        <authorList>
            <person name="Kawai M."/>
            <person name="Futagami T."/>
            <person name="Toyoda A."/>
            <person name="Takaki Y."/>
            <person name="Nishi S."/>
            <person name="Hori S."/>
            <person name="Arai W."/>
            <person name="Tsubouchi T."/>
            <person name="Morono Y."/>
            <person name="Uchiyama I."/>
            <person name="Ito T."/>
            <person name="Fujiyama A."/>
            <person name="Inagaki F."/>
            <person name="Takami H."/>
        </authorList>
    </citation>
    <scope>NUCLEOTIDE SEQUENCE</scope>
    <source>
        <strain evidence="1">Expedition CK06-06</strain>
    </source>
</reference>
<gene>
    <name evidence="1" type="ORF">S01H1_73898</name>
</gene>
<proteinExistence type="predicted"/>
<dbReference type="EMBL" id="BARS01049401">
    <property type="protein sequence ID" value="GAG32544.1"/>
    <property type="molecule type" value="Genomic_DNA"/>
</dbReference>
<name>X0WNK7_9ZZZZ</name>
<sequence length="104" mass="11742">SELDNEIHLEPLVLYREDDEWCQAEADYINAKNAVDDAQMALAYEKGRLLAMTDKKTRGPHLMAYPVVKSGSVSYSKAVKELLPDVDLERFKGNPSTSWTIKVL</sequence>
<protein>
    <submittedName>
        <fullName evidence="1">Uncharacterized protein</fullName>
    </submittedName>
</protein>